<dbReference type="AlphaFoldDB" id="A0A433QMN1"/>
<evidence type="ECO:0000313" key="1">
    <source>
        <dbReference type="EMBL" id="RUS31042.1"/>
    </source>
</evidence>
<proteinExistence type="predicted"/>
<sequence length="170" mass="18505">MCKRLIRRPSDGMPKCVLCDHPAGAGAIDGRHQGLAQTYYVMTSYVGLNQTRLLDVVLLHYSAAQGGLVEQIKTFATVFDGSVVHVRGNLLPLFFLFAKESDQESEGTVFLAGPGMTIVVSFVGHCSGASREEIWSFWDGDGSYMGGVDEVLGVRHGDDGRLEKDRSRGH</sequence>
<reference evidence="1 2" key="1">
    <citation type="journal article" date="2018" name="New Phytol.">
        <title>Phylogenomics of Endogonaceae and evolution of mycorrhizas within Mucoromycota.</title>
        <authorList>
            <person name="Chang Y."/>
            <person name="Desiro A."/>
            <person name="Na H."/>
            <person name="Sandor L."/>
            <person name="Lipzen A."/>
            <person name="Clum A."/>
            <person name="Barry K."/>
            <person name="Grigoriev I.V."/>
            <person name="Martin F.M."/>
            <person name="Stajich J.E."/>
            <person name="Smith M.E."/>
            <person name="Bonito G."/>
            <person name="Spatafora J.W."/>
        </authorList>
    </citation>
    <scope>NUCLEOTIDE SEQUENCE [LARGE SCALE GENOMIC DNA]</scope>
    <source>
        <strain evidence="1 2">AD002</strain>
    </source>
</reference>
<protein>
    <submittedName>
        <fullName evidence="1">Uncharacterized protein</fullName>
    </submittedName>
</protein>
<evidence type="ECO:0000313" key="2">
    <source>
        <dbReference type="Proteomes" id="UP000274822"/>
    </source>
</evidence>
<accession>A0A433QMN1</accession>
<keyword evidence="2" id="KW-1185">Reference proteome</keyword>
<organism evidence="1 2">
    <name type="scientific">Jimgerdemannia flammicorona</name>
    <dbReference type="NCBI Taxonomy" id="994334"/>
    <lineage>
        <taxon>Eukaryota</taxon>
        <taxon>Fungi</taxon>
        <taxon>Fungi incertae sedis</taxon>
        <taxon>Mucoromycota</taxon>
        <taxon>Mucoromycotina</taxon>
        <taxon>Endogonomycetes</taxon>
        <taxon>Endogonales</taxon>
        <taxon>Endogonaceae</taxon>
        <taxon>Jimgerdemannia</taxon>
    </lineage>
</organism>
<gene>
    <name evidence="1" type="ORF">BC938DRAFT_478569</name>
</gene>
<dbReference type="Proteomes" id="UP000274822">
    <property type="component" value="Unassembled WGS sequence"/>
</dbReference>
<comment type="caution">
    <text evidence="1">The sequence shown here is derived from an EMBL/GenBank/DDBJ whole genome shotgun (WGS) entry which is preliminary data.</text>
</comment>
<name>A0A433QMN1_9FUNG</name>
<dbReference type="EMBL" id="RBNJ01003339">
    <property type="protein sequence ID" value="RUS31042.1"/>
    <property type="molecule type" value="Genomic_DNA"/>
</dbReference>